<evidence type="ECO:0000313" key="2">
    <source>
        <dbReference type="Proteomes" id="UP001291912"/>
    </source>
</evidence>
<name>A0ABU5N2K5_9MICO</name>
<reference evidence="1 2" key="1">
    <citation type="submission" date="2023-10" db="EMBL/GenBank/DDBJ databases">
        <title>Microbacterium xanthum sp. nov., isolated from seaweed.</title>
        <authorList>
            <person name="Lee S.D."/>
        </authorList>
    </citation>
    <scope>NUCLEOTIDE SEQUENCE [LARGE SCALE GENOMIC DNA]</scope>
    <source>
        <strain evidence="1 2">KCTC 19124</strain>
    </source>
</reference>
<dbReference type="EMBL" id="JAWJYN010000001">
    <property type="protein sequence ID" value="MDZ8160318.1"/>
    <property type="molecule type" value="Genomic_DNA"/>
</dbReference>
<accession>A0ABU5N2K5</accession>
<evidence type="ECO:0000313" key="1">
    <source>
        <dbReference type="EMBL" id="MDZ8160318.1"/>
    </source>
</evidence>
<proteinExistence type="predicted"/>
<keyword evidence="2" id="KW-1185">Reference proteome</keyword>
<organism evidence="1 2">
    <name type="scientific">Microbacterium aquimaris</name>
    <dbReference type="NCBI Taxonomy" id="459816"/>
    <lineage>
        <taxon>Bacteria</taxon>
        <taxon>Bacillati</taxon>
        <taxon>Actinomycetota</taxon>
        <taxon>Actinomycetes</taxon>
        <taxon>Micrococcales</taxon>
        <taxon>Microbacteriaceae</taxon>
        <taxon>Microbacterium</taxon>
    </lineage>
</organism>
<gene>
    <name evidence="1" type="ORF">R2Q92_00605</name>
</gene>
<dbReference type="Proteomes" id="UP001291912">
    <property type="component" value="Unassembled WGS sequence"/>
</dbReference>
<comment type="caution">
    <text evidence="1">The sequence shown here is derived from an EMBL/GenBank/DDBJ whole genome shotgun (WGS) entry which is preliminary data.</text>
</comment>
<sequence>MPLIDSLRYRRSEPRRGRRGLLVVAATLALSLAIAGGSSLAATTPAVAADGDPVGQTLWLRNGLGQDAYNVSITEADPAADDGTVLIRRGNGSCLSARWDFRTPDGYIRDHIDQPCNTADVTQRFFLVPFEETPRPDAATPSPVFDHNAFYIVSEYNGRCFYSDANGLHGHGNYEALDPTYGLHNHPARGFNECGTDYYHRQDTTGNEITAGVNVHTGAQFWVIINDRKDSATGNWTEFEHVLHLASSAATHRCAENTLRCAVRNDATDGWLPPNDSAVRASGSVEIRAAGCGAPVDSDSVTRRHNDGEKDETITKSSTITISNSSTVSDKTTVGGKISIAGGTGKDAPAAFNVGGEFSISHEGAIATTRTTATATS</sequence>
<protein>
    <submittedName>
        <fullName evidence="1">Uncharacterized protein</fullName>
    </submittedName>
</protein>
<dbReference type="RefSeq" id="WP_194423054.1">
    <property type="nucleotide sequence ID" value="NZ_BAAAPT010000001.1"/>
</dbReference>